<feature type="compositionally biased region" description="Polar residues" evidence="3">
    <location>
        <begin position="403"/>
        <end position="413"/>
    </location>
</feature>
<proteinExistence type="predicted"/>
<dbReference type="GO" id="GO:0070319">
    <property type="term" value="C:Golgi to plasma membrane transport vesicle"/>
    <property type="evidence" value="ECO:0007669"/>
    <property type="project" value="TreeGrafter"/>
</dbReference>
<evidence type="ECO:0000256" key="2">
    <source>
        <dbReference type="SAM" id="Coils"/>
    </source>
</evidence>
<keyword evidence="1 2" id="KW-0175">Coiled coil</keyword>
<sequence>MAHSSIIILSEPEGALTRVCFVTVTGWSSHQMPPSGRITKGHNRSLSSIILRSASPSSSHSPPKSASSSESPTTAAEFAALNCYSPPPKRNFSAESIDDANDLSTLPDPRSRAMSPANGDAMDSPHHPDLDNEVATLSTKLINAINHQTTLDDTLSATKLELQQSRDKIRRLEKQIEEQRELLAGDVWVRRKTVELEKTHLLARVAEEKKAHLEVAQQKKKIEQELENLTTALFEEANKMVITAKEEARVEQEALQKKNDQLKAQIADTEGLLKSQQEQLAELKHVMEQMTAEKDDQSLPTVPSSPGFGKFDVLEEDKRPSDGVAFHHGALSELLSPSYPTSFTHLLQPVLRTDLAAYGDFKDLVRTSKRLSGQRISASSSTPALTSLGLGLGSVASQVSTANGSNSSLSTIGSPPATSPQTPNTPGSSVSAGSAVGVPLLPSLKETKFYKRVLVEDIEPTLRLDTAPGLSWLARRSVLTAVTEGSLVVEPVPATSTGRFGRIIKPELYPCALCGEARKDEEYLRSHRFRTSESGSAQSGYPLCKYCLIRVRSTCDFLGFLRIVKDGHWRAEDEDAEKAAWAESVRLREQMFWNRIGGGVVPTSLHQVNHASHSSVPPSLRGETSPRQSHEQTEGSRKATESAKESTNQSAELTGGPKEEDAQPPSSDKTQDIEQEAPSPPVSTNTTSTPLQTTTCSRKSEEQVAVHPLSVTIPAGSYSTV</sequence>
<dbReference type="InterPro" id="IPR009449">
    <property type="entry name" value="Sec2_N"/>
</dbReference>
<protein>
    <recommendedName>
        <fullName evidence="4">GDP/GTP exchange factor Sec2 N-terminal domain-containing protein</fullName>
    </recommendedName>
</protein>
<name>A0AAE0IUC2_9PEZI</name>
<evidence type="ECO:0000256" key="1">
    <source>
        <dbReference type="ARBA" id="ARBA00023054"/>
    </source>
</evidence>
<keyword evidence="6" id="KW-1185">Reference proteome</keyword>
<feature type="region of interest" description="Disordered" evidence="3">
    <location>
        <begin position="403"/>
        <end position="432"/>
    </location>
</feature>
<comment type="caution">
    <text evidence="5">The sequence shown here is derived from an EMBL/GenBank/DDBJ whole genome shotgun (WGS) entry which is preliminary data.</text>
</comment>
<gene>
    <name evidence="5" type="ORF">B0H66DRAFT_572927</name>
</gene>
<dbReference type="Proteomes" id="UP001283341">
    <property type="component" value="Unassembled WGS sequence"/>
</dbReference>
<feature type="region of interest" description="Disordered" evidence="3">
    <location>
        <begin position="604"/>
        <end position="721"/>
    </location>
</feature>
<feature type="domain" description="GDP/GTP exchange factor Sec2 N-terminal" evidence="4">
    <location>
        <begin position="148"/>
        <end position="291"/>
    </location>
</feature>
<evidence type="ECO:0000313" key="5">
    <source>
        <dbReference type="EMBL" id="KAK3331105.1"/>
    </source>
</evidence>
<dbReference type="PANTHER" id="PTHR14430">
    <property type="entry name" value="RABIN3-RELATED"/>
    <property type="match status" value="1"/>
</dbReference>
<evidence type="ECO:0000313" key="6">
    <source>
        <dbReference type="Proteomes" id="UP001283341"/>
    </source>
</evidence>
<feature type="coiled-coil region" evidence="2">
    <location>
        <begin position="155"/>
        <end position="293"/>
    </location>
</feature>
<dbReference type="PANTHER" id="PTHR14430:SF0">
    <property type="entry name" value="SEC2P DOMAIN-CONTAINING PROTEIN"/>
    <property type="match status" value="1"/>
</dbReference>
<dbReference type="AlphaFoldDB" id="A0AAE0IUC2"/>
<evidence type="ECO:0000259" key="4">
    <source>
        <dbReference type="Pfam" id="PF06428"/>
    </source>
</evidence>
<feature type="region of interest" description="Disordered" evidence="3">
    <location>
        <begin position="89"/>
        <end position="131"/>
    </location>
</feature>
<feature type="compositionally biased region" description="Polar residues" evidence="3">
    <location>
        <begin position="604"/>
        <end position="617"/>
    </location>
</feature>
<dbReference type="InterPro" id="IPR040351">
    <property type="entry name" value="RAB3IL/RAB3IP/Sec2"/>
</dbReference>
<feature type="compositionally biased region" description="Low complexity" evidence="3">
    <location>
        <begin position="682"/>
        <end position="697"/>
    </location>
</feature>
<dbReference type="CDD" id="cd21044">
    <property type="entry name" value="Rab11BD_RAB3IP_like"/>
    <property type="match status" value="1"/>
</dbReference>
<dbReference type="GO" id="GO:0051286">
    <property type="term" value="C:cell tip"/>
    <property type="evidence" value="ECO:0007669"/>
    <property type="project" value="TreeGrafter"/>
</dbReference>
<dbReference type="SUPFAM" id="SSF144284">
    <property type="entry name" value="Sec2 N-terminal region"/>
    <property type="match status" value="1"/>
</dbReference>
<organism evidence="5 6">
    <name type="scientific">Apodospora peruviana</name>
    <dbReference type="NCBI Taxonomy" id="516989"/>
    <lineage>
        <taxon>Eukaryota</taxon>
        <taxon>Fungi</taxon>
        <taxon>Dikarya</taxon>
        <taxon>Ascomycota</taxon>
        <taxon>Pezizomycotina</taxon>
        <taxon>Sordariomycetes</taxon>
        <taxon>Sordariomycetidae</taxon>
        <taxon>Sordariales</taxon>
        <taxon>Lasiosphaeriaceae</taxon>
        <taxon>Apodospora</taxon>
    </lineage>
</organism>
<dbReference type="GO" id="GO:0005085">
    <property type="term" value="F:guanyl-nucleotide exchange factor activity"/>
    <property type="evidence" value="ECO:0007669"/>
    <property type="project" value="InterPro"/>
</dbReference>
<dbReference type="Pfam" id="PF25555">
    <property type="entry name" value="RAB3A-like_C"/>
    <property type="match status" value="1"/>
</dbReference>
<reference evidence="5" key="1">
    <citation type="journal article" date="2023" name="Mol. Phylogenet. Evol.">
        <title>Genome-scale phylogeny and comparative genomics of the fungal order Sordariales.</title>
        <authorList>
            <person name="Hensen N."/>
            <person name="Bonometti L."/>
            <person name="Westerberg I."/>
            <person name="Brannstrom I.O."/>
            <person name="Guillou S."/>
            <person name="Cros-Aarteil S."/>
            <person name="Calhoun S."/>
            <person name="Haridas S."/>
            <person name="Kuo A."/>
            <person name="Mondo S."/>
            <person name="Pangilinan J."/>
            <person name="Riley R."/>
            <person name="LaButti K."/>
            <person name="Andreopoulos B."/>
            <person name="Lipzen A."/>
            <person name="Chen C."/>
            <person name="Yan M."/>
            <person name="Daum C."/>
            <person name="Ng V."/>
            <person name="Clum A."/>
            <person name="Steindorff A."/>
            <person name="Ohm R.A."/>
            <person name="Martin F."/>
            <person name="Silar P."/>
            <person name="Natvig D.O."/>
            <person name="Lalanne C."/>
            <person name="Gautier V."/>
            <person name="Ament-Velasquez S.L."/>
            <person name="Kruys A."/>
            <person name="Hutchinson M.I."/>
            <person name="Powell A.J."/>
            <person name="Barry K."/>
            <person name="Miller A.N."/>
            <person name="Grigoriev I.V."/>
            <person name="Debuchy R."/>
            <person name="Gladieux P."/>
            <person name="Hiltunen Thoren M."/>
            <person name="Johannesson H."/>
        </authorList>
    </citation>
    <scope>NUCLEOTIDE SEQUENCE</scope>
    <source>
        <strain evidence="5">CBS 118394</strain>
    </source>
</reference>
<evidence type="ECO:0000256" key="3">
    <source>
        <dbReference type="SAM" id="MobiDB-lite"/>
    </source>
</evidence>
<dbReference type="GO" id="GO:0006887">
    <property type="term" value="P:exocytosis"/>
    <property type="evidence" value="ECO:0007669"/>
    <property type="project" value="TreeGrafter"/>
</dbReference>
<dbReference type="Pfam" id="PF06428">
    <property type="entry name" value="Sec2p"/>
    <property type="match status" value="1"/>
</dbReference>
<reference evidence="5" key="2">
    <citation type="submission" date="2023-06" db="EMBL/GenBank/DDBJ databases">
        <authorList>
            <consortium name="Lawrence Berkeley National Laboratory"/>
            <person name="Haridas S."/>
            <person name="Hensen N."/>
            <person name="Bonometti L."/>
            <person name="Westerberg I."/>
            <person name="Brannstrom I.O."/>
            <person name="Guillou S."/>
            <person name="Cros-Aarteil S."/>
            <person name="Calhoun S."/>
            <person name="Kuo A."/>
            <person name="Mondo S."/>
            <person name="Pangilinan J."/>
            <person name="Riley R."/>
            <person name="Labutti K."/>
            <person name="Andreopoulos B."/>
            <person name="Lipzen A."/>
            <person name="Chen C."/>
            <person name="Yanf M."/>
            <person name="Daum C."/>
            <person name="Ng V."/>
            <person name="Clum A."/>
            <person name="Steindorff A."/>
            <person name="Ohm R."/>
            <person name="Martin F."/>
            <person name="Silar P."/>
            <person name="Natvig D."/>
            <person name="Lalanne C."/>
            <person name="Gautier V."/>
            <person name="Ament-Velasquez S.L."/>
            <person name="Kruys A."/>
            <person name="Hutchinson M.I."/>
            <person name="Powell A.J."/>
            <person name="Barry K."/>
            <person name="Miller A.N."/>
            <person name="Grigoriev I.V."/>
            <person name="Debuchy R."/>
            <person name="Gladieux P."/>
            <person name="Thoren M.H."/>
            <person name="Johannesson H."/>
        </authorList>
    </citation>
    <scope>NUCLEOTIDE SEQUENCE</scope>
    <source>
        <strain evidence="5">CBS 118394</strain>
    </source>
</reference>
<feature type="compositionally biased region" description="Basic and acidic residues" evidence="3">
    <location>
        <begin position="628"/>
        <end position="644"/>
    </location>
</feature>
<accession>A0AAE0IUC2</accession>
<dbReference type="EMBL" id="JAUEDM010000001">
    <property type="protein sequence ID" value="KAK3331105.1"/>
    <property type="molecule type" value="Genomic_DNA"/>
</dbReference>
<dbReference type="Gene3D" id="6.10.140.910">
    <property type="match status" value="1"/>
</dbReference>
<feature type="region of interest" description="Disordered" evidence="3">
    <location>
        <begin position="53"/>
        <end position="73"/>
    </location>
</feature>